<evidence type="ECO:0000259" key="2">
    <source>
        <dbReference type="Pfam" id="PF02698"/>
    </source>
</evidence>
<dbReference type="Proteomes" id="UP000535543">
    <property type="component" value="Unassembled WGS sequence"/>
</dbReference>
<dbReference type="Gene3D" id="3.40.50.620">
    <property type="entry name" value="HUPs"/>
    <property type="match status" value="1"/>
</dbReference>
<keyword evidence="4" id="KW-1185">Reference proteome</keyword>
<dbReference type="InterPro" id="IPR051599">
    <property type="entry name" value="Cell_Envelope_Assoc"/>
</dbReference>
<dbReference type="InterPro" id="IPR003848">
    <property type="entry name" value="DUF218"/>
</dbReference>
<dbReference type="InterPro" id="IPR014729">
    <property type="entry name" value="Rossmann-like_a/b/a_fold"/>
</dbReference>
<proteinExistence type="predicted"/>
<evidence type="ECO:0000256" key="1">
    <source>
        <dbReference type="SAM" id="SignalP"/>
    </source>
</evidence>
<feature type="domain" description="DUF218" evidence="2">
    <location>
        <begin position="121"/>
        <end position="253"/>
    </location>
</feature>
<dbReference type="GO" id="GO:0000270">
    <property type="term" value="P:peptidoglycan metabolic process"/>
    <property type="evidence" value="ECO:0007669"/>
    <property type="project" value="TreeGrafter"/>
</dbReference>
<evidence type="ECO:0000313" key="3">
    <source>
        <dbReference type="EMBL" id="NMN97302.1"/>
    </source>
</evidence>
<accession>A0A848KKU4</accession>
<evidence type="ECO:0000313" key="4">
    <source>
        <dbReference type="Proteomes" id="UP000535543"/>
    </source>
</evidence>
<dbReference type="EMBL" id="VCQU01000007">
    <property type="protein sequence ID" value="NMN97302.1"/>
    <property type="molecule type" value="Genomic_DNA"/>
</dbReference>
<organism evidence="3 4">
    <name type="scientific">Antrihabitans stalactiti</name>
    <dbReference type="NCBI Taxonomy" id="2584121"/>
    <lineage>
        <taxon>Bacteria</taxon>
        <taxon>Bacillati</taxon>
        <taxon>Actinomycetota</taxon>
        <taxon>Actinomycetes</taxon>
        <taxon>Mycobacteriales</taxon>
        <taxon>Nocardiaceae</taxon>
        <taxon>Antrihabitans</taxon>
    </lineage>
</organism>
<name>A0A848KKU4_9NOCA</name>
<gene>
    <name evidence="3" type="ORF">FGL95_19880</name>
</gene>
<dbReference type="PANTHER" id="PTHR30336:SF4">
    <property type="entry name" value="ENVELOPE BIOGENESIS FACTOR ELYC"/>
    <property type="match status" value="1"/>
</dbReference>
<dbReference type="PANTHER" id="PTHR30336">
    <property type="entry name" value="INNER MEMBRANE PROTEIN, PROBABLE PERMEASE"/>
    <property type="match status" value="1"/>
</dbReference>
<reference evidence="3 4" key="2">
    <citation type="submission" date="2020-06" db="EMBL/GenBank/DDBJ databases">
        <title>Antribacter stalactiti gen. nov., sp. nov., a new member of the family Nacardiaceae isolated from a cave.</title>
        <authorList>
            <person name="Kim I.S."/>
        </authorList>
    </citation>
    <scope>NUCLEOTIDE SEQUENCE [LARGE SCALE GENOMIC DNA]</scope>
    <source>
        <strain evidence="3 4">YC2-7</strain>
    </source>
</reference>
<dbReference type="Pfam" id="PF02698">
    <property type="entry name" value="DUF218"/>
    <property type="match status" value="1"/>
</dbReference>
<sequence>MVWAASAVVLLSTVNAPSASASPVELYNQAQGSFKEGETDDGLRNLDELLKAAPTDADALALQAIWADFARDEKVKARALSELDKVAPDKVAGVEHVLEAIADAAATPPNPFPSLLEPTTAIVVLGFGLLPDGALRPELVSRLQTASLQAFAAPDSPIIVTGGNPQNGITEAEAMQNWLEEHGIPSSRIHAEKKANSTVQNALFSTEIIDSIGADSAVLVTSANHVRRATADFTIAGTEVVAAMATVSGILGQLPPLDKEQQLGMYTDATRVFGLPATR</sequence>
<dbReference type="CDD" id="cd06259">
    <property type="entry name" value="YdcF-like"/>
    <property type="match status" value="1"/>
</dbReference>
<reference evidence="3 4" key="1">
    <citation type="submission" date="2019-05" db="EMBL/GenBank/DDBJ databases">
        <authorList>
            <person name="Lee S.D."/>
        </authorList>
    </citation>
    <scope>NUCLEOTIDE SEQUENCE [LARGE SCALE GENOMIC DNA]</scope>
    <source>
        <strain evidence="3 4">YC2-7</strain>
    </source>
</reference>
<dbReference type="GO" id="GO:0043164">
    <property type="term" value="P:Gram-negative-bacterium-type cell wall biogenesis"/>
    <property type="evidence" value="ECO:0007669"/>
    <property type="project" value="TreeGrafter"/>
</dbReference>
<keyword evidence="1" id="KW-0732">Signal</keyword>
<comment type="caution">
    <text evidence="3">The sequence shown here is derived from an EMBL/GenBank/DDBJ whole genome shotgun (WGS) entry which is preliminary data.</text>
</comment>
<dbReference type="GO" id="GO:0005886">
    <property type="term" value="C:plasma membrane"/>
    <property type="evidence" value="ECO:0007669"/>
    <property type="project" value="TreeGrafter"/>
</dbReference>
<feature type="signal peptide" evidence="1">
    <location>
        <begin position="1"/>
        <end position="21"/>
    </location>
</feature>
<dbReference type="AlphaFoldDB" id="A0A848KKU4"/>
<protein>
    <submittedName>
        <fullName evidence="3">YdcF family protein</fullName>
    </submittedName>
</protein>
<feature type="chain" id="PRO_5032724631" evidence="1">
    <location>
        <begin position="22"/>
        <end position="279"/>
    </location>
</feature>